<evidence type="ECO:0000256" key="1">
    <source>
        <dbReference type="SAM" id="MobiDB-lite"/>
    </source>
</evidence>
<dbReference type="STRING" id="40571.SAMN05660733_04024"/>
<dbReference type="RefSeq" id="WP_144065416.1">
    <property type="nucleotide sequence ID" value="NZ_FWYC01000009.1"/>
</dbReference>
<dbReference type="PROSITE" id="PS51257">
    <property type="entry name" value="PROKAR_LIPOPROTEIN"/>
    <property type="match status" value="1"/>
</dbReference>
<feature type="chain" id="PRO_5038544620" description="DUF3558 domain-containing protein" evidence="2">
    <location>
        <begin position="23"/>
        <end position="195"/>
    </location>
</feature>
<dbReference type="eggNOG" id="ENOG50322DS">
    <property type="taxonomic scope" value="Bacteria"/>
</dbReference>
<proteinExistence type="predicted"/>
<evidence type="ECO:0000256" key="2">
    <source>
        <dbReference type="SAM" id="SignalP"/>
    </source>
</evidence>
<dbReference type="Proteomes" id="UP000192840">
    <property type="component" value="Unassembled WGS sequence"/>
</dbReference>
<evidence type="ECO:0000313" key="4">
    <source>
        <dbReference type="Proteomes" id="UP000192840"/>
    </source>
</evidence>
<gene>
    <name evidence="3" type="ORF">SAMN05660733_04024</name>
</gene>
<dbReference type="AlphaFoldDB" id="A0A1W2EFN9"/>
<evidence type="ECO:0000313" key="3">
    <source>
        <dbReference type="EMBL" id="SMD08475.1"/>
    </source>
</evidence>
<accession>A0A1W2EFN9</accession>
<organism evidence="3 4">
    <name type="scientific">Lentzea albidocapillata</name>
    <dbReference type="NCBI Taxonomy" id="40571"/>
    <lineage>
        <taxon>Bacteria</taxon>
        <taxon>Bacillati</taxon>
        <taxon>Actinomycetota</taxon>
        <taxon>Actinomycetes</taxon>
        <taxon>Pseudonocardiales</taxon>
        <taxon>Pseudonocardiaceae</taxon>
        <taxon>Lentzea</taxon>
    </lineage>
</organism>
<evidence type="ECO:0008006" key="5">
    <source>
        <dbReference type="Google" id="ProtNLM"/>
    </source>
</evidence>
<dbReference type="OrthoDB" id="3677989at2"/>
<feature type="region of interest" description="Disordered" evidence="1">
    <location>
        <begin position="22"/>
        <end position="51"/>
    </location>
</feature>
<protein>
    <recommendedName>
        <fullName evidence="5">DUF3558 domain-containing protein</fullName>
    </recommendedName>
</protein>
<reference evidence="4" key="1">
    <citation type="submission" date="2017-04" db="EMBL/GenBank/DDBJ databases">
        <authorList>
            <person name="Varghese N."/>
            <person name="Submissions S."/>
        </authorList>
    </citation>
    <scope>NUCLEOTIDE SEQUENCE [LARGE SCALE GENOMIC DNA]</scope>
    <source>
        <strain evidence="4">DSM 44073</strain>
    </source>
</reference>
<dbReference type="EMBL" id="FWYC01000009">
    <property type="protein sequence ID" value="SMD08475.1"/>
    <property type="molecule type" value="Genomic_DNA"/>
</dbReference>
<feature type="compositionally biased region" description="Pro residues" evidence="1">
    <location>
        <begin position="35"/>
        <end position="44"/>
    </location>
</feature>
<feature type="signal peptide" evidence="2">
    <location>
        <begin position="1"/>
        <end position="22"/>
    </location>
</feature>
<keyword evidence="2" id="KW-0732">Signal</keyword>
<sequence>MRAFAGAVAVLALVAGCSAKRAETPTFDPTSTPVSTPPTKPSGSPPGSVKYTTEKLKSCLEIRQQVGAELPASQPDDDQRLGSDSSARTCTFRAGEQSIVFNVRSWENTDNAAGVTSGPDHAKKYFGDRTASWEQDSGVNIGSDARWRAAQASACALEVLDENAVLTIMRSGTEGEQCRASVRELAKKFYAAVQP</sequence>
<keyword evidence="4" id="KW-1185">Reference proteome</keyword>
<name>A0A1W2EFN9_9PSEU</name>